<name>X1RJ21_9ZZZZ</name>
<evidence type="ECO:0000313" key="1">
    <source>
        <dbReference type="EMBL" id="GAI63165.1"/>
    </source>
</evidence>
<dbReference type="AlphaFoldDB" id="X1RJ21"/>
<gene>
    <name evidence="1" type="ORF">S12H4_08096</name>
</gene>
<organism evidence="1">
    <name type="scientific">marine sediment metagenome</name>
    <dbReference type="NCBI Taxonomy" id="412755"/>
    <lineage>
        <taxon>unclassified sequences</taxon>
        <taxon>metagenomes</taxon>
        <taxon>ecological metagenomes</taxon>
    </lineage>
</organism>
<accession>X1RJ21</accession>
<sequence length="103" mass="12183">MYQLIYAGKDVEQAVKERYPEAKIKDASDDIHTERFECEIDVEEDEFFVWAILEGYADACLSFQLMMRDYPEGSRQKVWDYAAESRAIDESEDYKYSRKKVSV</sequence>
<protein>
    <submittedName>
        <fullName evidence="1">Uncharacterized protein</fullName>
    </submittedName>
</protein>
<comment type="caution">
    <text evidence="1">The sequence shown here is derived from an EMBL/GenBank/DDBJ whole genome shotgun (WGS) entry which is preliminary data.</text>
</comment>
<dbReference type="EMBL" id="BARW01003083">
    <property type="protein sequence ID" value="GAI63165.1"/>
    <property type="molecule type" value="Genomic_DNA"/>
</dbReference>
<proteinExistence type="predicted"/>
<reference evidence="1" key="1">
    <citation type="journal article" date="2014" name="Front. Microbiol.">
        <title>High frequency of phylogenetically diverse reductive dehalogenase-homologous genes in deep subseafloor sedimentary metagenomes.</title>
        <authorList>
            <person name="Kawai M."/>
            <person name="Futagami T."/>
            <person name="Toyoda A."/>
            <person name="Takaki Y."/>
            <person name="Nishi S."/>
            <person name="Hori S."/>
            <person name="Arai W."/>
            <person name="Tsubouchi T."/>
            <person name="Morono Y."/>
            <person name="Uchiyama I."/>
            <person name="Ito T."/>
            <person name="Fujiyama A."/>
            <person name="Inagaki F."/>
            <person name="Takami H."/>
        </authorList>
    </citation>
    <scope>NUCLEOTIDE SEQUENCE</scope>
    <source>
        <strain evidence="1">Expedition CK06-06</strain>
    </source>
</reference>